<keyword evidence="2" id="KW-0472">Membrane</keyword>
<evidence type="ECO:0000256" key="1">
    <source>
        <dbReference type="SAM" id="MobiDB-lite"/>
    </source>
</evidence>
<name>A0A4R7VNZ1_9PSEU</name>
<gene>
    <name evidence="5" type="ORF">CLV71_106429</name>
</gene>
<feature type="compositionally biased region" description="Low complexity" evidence="1">
    <location>
        <begin position="344"/>
        <end position="362"/>
    </location>
</feature>
<keyword evidence="2" id="KW-0812">Transmembrane</keyword>
<proteinExistence type="predicted"/>
<dbReference type="OrthoDB" id="2676146at2"/>
<feature type="region of interest" description="Disordered" evidence="1">
    <location>
        <begin position="324"/>
        <end position="367"/>
    </location>
</feature>
<dbReference type="Pfam" id="PF08341">
    <property type="entry name" value="TED"/>
    <property type="match status" value="1"/>
</dbReference>
<dbReference type="NCBIfam" id="TIGR03934">
    <property type="entry name" value="TQXA_dom"/>
    <property type="match status" value="1"/>
</dbReference>
<evidence type="ECO:0000256" key="2">
    <source>
        <dbReference type="SAM" id="Phobius"/>
    </source>
</evidence>
<dbReference type="AlphaFoldDB" id="A0A4R7VNZ1"/>
<comment type="caution">
    <text evidence="5">The sequence shown here is derived from an EMBL/GenBank/DDBJ whole genome shotgun (WGS) entry which is preliminary data.</text>
</comment>
<keyword evidence="3" id="KW-0732">Signal</keyword>
<keyword evidence="2" id="KW-1133">Transmembrane helix</keyword>
<dbReference type="RefSeq" id="WP_133904271.1">
    <property type="nucleotide sequence ID" value="NZ_SOCP01000006.1"/>
</dbReference>
<organism evidence="5 6">
    <name type="scientific">Actinophytocola oryzae</name>
    <dbReference type="NCBI Taxonomy" id="502181"/>
    <lineage>
        <taxon>Bacteria</taxon>
        <taxon>Bacillati</taxon>
        <taxon>Actinomycetota</taxon>
        <taxon>Actinomycetes</taxon>
        <taxon>Pseudonocardiales</taxon>
        <taxon>Pseudonocardiaceae</taxon>
    </lineage>
</organism>
<evidence type="ECO:0000256" key="3">
    <source>
        <dbReference type="SAM" id="SignalP"/>
    </source>
</evidence>
<sequence length="403" mass="41755">MARRLKLARAGAAVAGVSVALMMSAGVPAGADPVRGTVDSNGDIEGYHVNLGANYDDMSTALIGFKLDDGTSLQVYCVEIDTPIDSKHAMVEQPWDNYPNAGSPFHQNRTKINWILHNGFPVVGTEALARTLTDKGETLTDGIDSKEAITATQAAIWHFSDNKNLDLNEPFAPSKGPKSSKADVVALYKYLIGDANVGIGDQPTPGLAISPTDASGDAGTRIGPFTVSTTGDIEKLTTKLPDGVKITDANGKELSAEQIEDGTELFLDVPADEADGEGTFELTATAGVDTGRLFVGENYAKKATQSLIVAKSEQSEIVASAGGKWTAGGVAPTSGTSTPEQTESSPAPSTAPTTSDTPAPQAKNTSGDLASTGASIFAPIVIGVVLLASGVGALLFLRHRRRA</sequence>
<dbReference type="Gene3D" id="1.10.150.480">
    <property type="match status" value="1"/>
</dbReference>
<evidence type="ECO:0000313" key="6">
    <source>
        <dbReference type="Proteomes" id="UP000294927"/>
    </source>
</evidence>
<feature type="signal peptide" evidence="3">
    <location>
        <begin position="1"/>
        <end position="31"/>
    </location>
</feature>
<dbReference type="InterPro" id="IPR013552">
    <property type="entry name" value="Thioester_dom"/>
</dbReference>
<protein>
    <submittedName>
        <fullName evidence="5">TQXA domain-containing protein</fullName>
    </submittedName>
</protein>
<dbReference type="EMBL" id="SOCP01000006">
    <property type="protein sequence ID" value="TDV51078.1"/>
    <property type="molecule type" value="Genomic_DNA"/>
</dbReference>
<reference evidence="5 6" key="1">
    <citation type="submission" date="2019-03" db="EMBL/GenBank/DDBJ databases">
        <title>Genomic Encyclopedia of Archaeal and Bacterial Type Strains, Phase II (KMG-II): from individual species to whole genera.</title>
        <authorList>
            <person name="Goeker M."/>
        </authorList>
    </citation>
    <scope>NUCLEOTIDE SEQUENCE [LARGE SCALE GENOMIC DNA]</scope>
    <source>
        <strain evidence="5 6">DSM 45499</strain>
    </source>
</reference>
<dbReference type="Proteomes" id="UP000294927">
    <property type="component" value="Unassembled WGS sequence"/>
</dbReference>
<feature type="transmembrane region" description="Helical" evidence="2">
    <location>
        <begin position="376"/>
        <end position="397"/>
    </location>
</feature>
<feature type="compositionally biased region" description="Polar residues" evidence="1">
    <location>
        <begin position="333"/>
        <end position="343"/>
    </location>
</feature>
<evidence type="ECO:0000313" key="5">
    <source>
        <dbReference type="EMBL" id="TDV51078.1"/>
    </source>
</evidence>
<evidence type="ECO:0000259" key="4">
    <source>
        <dbReference type="Pfam" id="PF08341"/>
    </source>
</evidence>
<keyword evidence="6" id="KW-1185">Reference proteome</keyword>
<feature type="chain" id="PRO_5020840640" evidence="3">
    <location>
        <begin position="32"/>
        <end position="403"/>
    </location>
</feature>
<feature type="domain" description="Thioester" evidence="4">
    <location>
        <begin position="75"/>
        <end position="196"/>
    </location>
</feature>
<dbReference type="InterPro" id="IPR023849">
    <property type="entry name" value="TQXA_dom"/>
</dbReference>
<accession>A0A4R7VNZ1</accession>